<dbReference type="GO" id="GO:0030288">
    <property type="term" value="C:outer membrane-bounded periplasmic space"/>
    <property type="evidence" value="ECO:0007669"/>
    <property type="project" value="TreeGrafter"/>
</dbReference>
<dbReference type="RefSeq" id="WP_051302168.1">
    <property type="nucleotide sequence ID" value="NZ_CAXXYC010000001.1"/>
</dbReference>
<dbReference type="GO" id="GO:0009279">
    <property type="term" value="C:cell outer membrane"/>
    <property type="evidence" value="ECO:0007669"/>
    <property type="project" value="TreeGrafter"/>
</dbReference>
<comment type="subunit">
    <text evidence="4">Component of the lipopolysaccharide transport and assembly complex.</text>
</comment>
<dbReference type="PANTHER" id="PTHR36504">
    <property type="entry name" value="LIPOPOLYSACCHARIDE EXPORT SYSTEM PROTEIN LPTA"/>
    <property type="match status" value="1"/>
</dbReference>
<feature type="domain" description="Organic solvent tolerance-like N-terminal" evidence="5">
    <location>
        <begin position="39"/>
        <end position="147"/>
    </location>
</feature>
<accession>A0A2N6CXD5</accession>
<evidence type="ECO:0000256" key="1">
    <source>
        <dbReference type="ARBA" id="ARBA00022448"/>
    </source>
</evidence>
<evidence type="ECO:0000313" key="7">
    <source>
        <dbReference type="Proteomes" id="UP000235015"/>
    </source>
</evidence>
<keyword evidence="1 4" id="KW-0813">Transport</keyword>
<dbReference type="GO" id="GO:0015920">
    <property type="term" value="P:lipopolysaccharide transport"/>
    <property type="evidence" value="ECO:0007669"/>
    <property type="project" value="UniProtKB-UniRule"/>
</dbReference>
<evidence type="ECO:0000256" key="2">
    <source>
        <dbReference type="ARBA" id="ARBA00022729"/>
    </source>
</evidence>
<evidence type="ECO:0000259" key="5">
    <source>
        <dbReference type="Pfam" id="PF03968"/>
    </source>
</evidence>
<dbReference type="GO" id="GO:0043165">
    <property type="term" value="P:Gram-negative-bacterium-type cell outer membrane assembly"/>
    <property type="evidence" value="ECO:0007669"/>
    <property type="project" value="UniProtKB-UniRule"/>
</dbReference>
<proteinExistence type="inferred from homology"/>
<dbReference type="InterPro" id="IPR014340">
    <property type="entry name" value="LptA"/>
</dbReference>
<evidence type="ECO:0000256" key="3">
    <source>
        <dbReference type="ARBA" id="ARBA00022764"/>
    </source>
</evidence>
<dbReference type="GO" id="GO:0017089">
    <property type="term" value="F:glycolipid transfer activity"/>
    <property type="evidence" value="ECO:0007669"/>
    <property type="project" value="TreeGrafter"/>
</dbReference>
<name>A0A2N6CXD5_9GAMM</name>
<dbReference type="PANTHER" id="PTHR36504:SF1">
    <property type="entry name" value="LIPOPOLYSACCHARIDE EXPORT SYSTEM PROTEIN LPTA"/>
    <property type="match status" value="1"/>
</dbReference>
<dbReference type="InterPro" id="IPR005653">
    <property type="entry name" value="OstA-like_N"/>
</dbReference>
<dbReference type="Pfam" id="PF03968">
    <property type="entry name" value="LptD_N"/>
    <property type="match status" value="1"/>
</dbReference>
<dbReference type="Proteomes" id="UP000235015">
    <property type="component" value="Unassembled WGS sequence"/>
</dbReference>
<dbReference type="Gene3D" id="2.60.450.10">
    <property type="entry name" value="Lipopolysaccharide (LPS) transport protein A like domain"/>
    <property type="match status" value="1"/>
</dbReference>
<dbReference type="HAMAP" id="MF_01914">
    <property type="entry name" value="LPS_assembly_LptA"/>
    <property type="match status" value="1"/>
</dbReference>
<evidence type="ECO:0000313" key="6">
    <source>
        <dbReference type="EMBL" id="PLX61966.1"/>
    </source>
</evidence>
<comment type="caution">
    <text evidence="6">The sequence shown here is derived from an EMBL/GenBank/DDBJ whole genome shotgun (WGS) entry which is preliminary data.</text>
</comment>
<dbReference type="NCBIfam" id="TIGR03002">
    <property type="entry name" value="outer_YhbN_LptA"/>
    <property type="match status" value="1"/>
</dbReference>
<dbReference type="STRING" id="1111735.GCA_000428045_04271"/>
<organism evidence="6 7">
    <name type="scientific">Sedimenticola selenatireducens</name>
    <dbReference type="NCBI Taxonomy" id="191960"/>
    <lineage>
        <taxon>Bacteria</taxon>
        <taxon>Pseudomonadati</taxon>
        <taxon>Pseudomonadota</taxon>
        <taxon>Gammaproteobacteria</taxon>
        <taxon>Chromatiales</taxon>
        <taxon>Sedimenticolaceae</taxon>
        <taxon>Sedimenticola</taxon>
    </lineage>
</organism>
<keyword evidence="3 4" id="KW-0574">Periplasm</keyword>
<dbReference type="EMBL" id="PKUN01000009">
    <property type="protein sequence ID" value="PLX61966.1"/>
    <property type="molecule type" value="Genomic_DNA"/>
</dbReference>
<protein>
    <recommendedName>
        <fullName evidence="4">Lipopolysaccharide export system protein LptA</fullName>
    </recommendedName>
</protein>
<evidence type="ECO:0000256" key="4">
    <source>
        <dbReference type="HAMAP-Rule" id="MF_01914"/>
    </source>
</evidence>
<keyword evidence="2" id="KW-0732">Signal</keyword>
<comment type="function">
    <text evidence="4">Involved in the assembly of lipopolysaccharide (LPS). Required for the translocation of LPS from the inner membrane to the outer membrane. May form a bridge between the inner membrane and the outer membrane, via interactions with LptC and LptD, thereby facilitating LPS transfer across the periplasm.</text>
</comment>
<gene>
    <name evidence="4 6" type="primary">lptA</name>
    <name evidence="6" type="ORF">C0630_08105</name>
</gene>
<comment type="subcellular location">
    <subcellularLocation>
        <location evidence="4">Periplasm</location>
    </subcellularLocation>
</comment>
<dbReference type="GO" id="GO:0001530">
    <property type="term" value="F:lipopolysaccharide binding"/>
    <property type="evidence" value="ECO:0007669"/>
    <property type="project" value="InterPro"/>
</dbReference>
<reference evidence="6 7" key="1">
    <citation type="submission" date="2017-11" db="EMBL/GenBank/DDBJ databases">
        <title>Genome-resolved metagenomics identifies genetic mobility, metabolic interactions, and unexpected diversity in perchlorate-reducing communities.</title>
        <authorList>
            <person name="Barnum T.P."/>
            <person name="Figueroa I.A."/>
            <person name="Carlstrom C.I."/>
            <person name="Lucas L.N."/>
            <person name="Engelbrektson A.L."/>
            <person name="Coates J.D."/>
        </authorList>
    </citation>
    <scope>NUCLEOTIDE SEQUENCE [LARGE SCALE GENOMIC DNA]</scope>
    <source>
        <strain evidence="6">BM301</strain>
    </source>
</reference>
<dbReference type="InterPro" id="IPR052037">
    <property type="entry name" value="LPS_export_LptA"/>
</dbReference>
<sequence>MKSIPKPHHTGRRWFAIALLLILPGVVSALQSDKDQPIYIEADAVDIDDRSGISTYKGNVELTQGSIIIKADKVTVTQRQNETDQIEAVGKPVTFQQDTEDGKGTIKGRAKKTEYSANSEIINMIGDAVLTQGQDTFKSDRIIYDRARAVVKAGASAKGKERVKVTIGGKK</sequence>
<comment type="similarity">
    <text evidence="4">Belongs to the LptA family.</text>
</comment>
<dbReference type="AlphaFoldDB" id="A0A2N6CXD5"/>